<reference evidence="1" key="1">
    <citation type="submission" date="2022-04" db="EMBL/GenBank/DDBJ databases">
        <title>Genome of the entomopathogenic fungus Entomophthora muscae.</title>
        <authorList>
            <person name="Elya C."/>
            <person name="Lovett B.R."/>
            <person name="Lee E."/>
            <person name="Macias A.M."/>
            <person name="Hajek A.E."/>
            <person name="De Bivort B.L."/>
            <person name="Kasson M.T."/>
            <person name="De Fine Licht H.H."/>
            <person name="Stajich J.E."/>
        </authorList>
    </citation>
    <scope>NUCLEOTIDE SEQUENCE</scope>
    <source>
        <strain evidence="1">Berkeley</strain>
    </source>
</reference>
<evidence type="ECO:0000313" key="1">
    <source>
        <dbReference type="EMBL" id="KAJ9068524.1"/>
    </source>
</evidence>
<evidence type="ECO:0000313" key="2">
    <source>
        <dbReference type="Proteomes" id="UP001165960"/>
    </source>
</evidence>
<protein>
    <submittedName>
        <fullName evidence="1">Uncharacterized protein</fullName>
    </submittedName>
</protein>
<name>A0ACC2T1K2_9FUNG</name>
<accession>A0ACC2T1K2</accession>
<keyword evidence="2" id="KW-1185">Reference proteome</keyword>
<comment type="caution">
    <text evidence="1">The sequence shown here is derived from an EMBL/GenBank/DDBJ whole genome shotgun (WGS) entry which is preliminary data.</text>
</comment>
<dbReference type="Proteomes" id="UP001165960">
    <property type="component" value="Unassembled WGS sequence"/>
</dbReference>
<proteinExistence type="predicted"/>
<organism evidence="1 2">
    <name type="scientific">Entomophthora muscae</name>
    <dbReference type="NCBI Taxonomy" id="34485"/>
    <lineage>
        <taxon>Eukaryota</taxon>
        <taxon>Fungi</taxon>
        <taxon>Fungi incertae sedis</taxon>
        <taxon>Zoopagomycota</taxon>
        <taxon>Entomophthoromycotina</taxon>
        <taxon>Entomophthoromycetes</taxon>
        <taxon>Entomophthorales</taxon>
        <taxon>Entomophthoraceae</taxon>
        <taxon>Entomophthora</taxon>
    </lineage>
</organism>
<dbReference type="EMBL" id="QTSX02003723">
    <property type="protein sequence ID" value="KAJ9068524.1"/>
    <property type="molecule type" value="Genomic_DNA"/>
</dbReference>
<sequence>MKTVSLLAATLLAPVFAQSRCDFFAKRTDHKKHDEHHDHHLARRHEHHEHHTTEQRDVEIHNKADFCEETHSHCSGIVGLKIELVNQSGDFLVHDSRSTLSKANGFTSTFIGDQSYPSGLSYSWQSFGEGPFNVTYRYKQGRRQGNGPAQIKYTSFCNGKEDEDEFSGSFNIALK</sequence>
<gene>
    <name evidence="1" type="ORF">DSO57_1027867</name>
</gene>